<dbReference type="Pfam" id="PF08044">
    <property type="entry name" value="DUF1707"/>
    <property type="match status" value="1"/>
</dbReference>
<keyword evidence="2" id="KW-1133">Transmembrane helix</keyword>
<evidence type="ECO:0000256" key="2">
    <source>
        <dbReference type="SAM" id="Phobius"/>
    </source>
</evidence>
<accession>A0A1H6DJ97</accession>
<reference evidence="5" key="1">
    <citation type="submission" date="2016-10" db="EMBL/GenBank/DDBJ databases">
        <authorList>
            <person name="Varghese N."/>
            <person name="Submissions S."/>
        </authorList>
    </citation>
    <scope>NUCLEOTIDE SEQUENCE [LARGE SCALE GENOMIC DNA]</scope>
    <source>
        <strain evidence="5">DSM 43163</strain>
    </source>
</reference>
<dbReference type="EMBL" id="FNVO01000017">
    <property type="protein sequence ID" value="SEG84775.1"/>
    <property type="molecule type" value="Genomic_DNA"/>
</dbReference>
<organism evidence="4 5">
    <name type="scientific">Thermomonospora echinospora</name>
    <dbReference type="NCBI Taxonomy" id="1992"/>
    <lineage>
        <taxon>Bacteria</taxon>
        <taxon>Bacillati</taxon>
        <taxon>Actinomycetota</taxon>
        <taxon>Actinomycetes</taxon>
        <taxon>Streptosporangiales</taxon>
        <taxon>Thermomonosporaceae</taxon>
        <taxon>Thermomonospora</taxon>
    </lineage>
</organism>
<gene>
    <name evidence="4" type="ORF">SAMN04489712_11766</name>
</gene>
<feature type="region of interest" description="Disordered" evidence="1">
    <location>
        <begin position="50"/>
        <end position="72"/>
    </location>
</feature>
<dbReference type="InterPro" id="IPR000595">
    <property type="entry name" value="cNMP-bd_dom"/>
</dbReference>
<feature type="compositionally biased region" description="Polar residues" evidence="1">
    <location>
        <begin position="57"/>
        <end position="67"/>
    </location>
</feature>
<feature type="domain" description="Cyclic nucleotide-binding" evidence="3">
    <location>
        <begin position="1"/>
        <end position="60"/>
    </location>
</feature>
<dbReference type="PANTHER" id="PTHR40763:SF4">
    <property type="entry name" value="DUF1707 DOMAIN-CONTAINING PROTEIN"/>
    <property type="match status" value="1"/>
</dbReference>
<evidence type="ECO:0000313" key="5">
    <source>
        <dbReference type="Proteomes" id="UP000236723"/>
    </source>
</evidence>
<dbReference type="AlphaFoldDB" id="A0A1H6DJ97"/>
<keyword evidence="2" id="KW-0472">Membrane</keyword>
<sequence length="133" mass="14534">MRAGDADRDATIQALGDALAEGRLDPAEHDSRLTRAATATTFGQLAALTADLPPSPSAATGGQTTTDPAHRQDDRRAWLKEVQYWLGGALVMNLIWAAQSLKDHQWASYWPAVPLGIWAAILLTYLIWPQDRD</sequence>
<evidence type="ECO:0000256" key="1">
    <source>
        <dbReference type="SAM" id="MobiDB-lite"/>
    </source>
</evidence>
<protein>
    <recommendedName>
        <fullName evidence="3">Cyclic nucleotide-binding domain-containing protein</fullName>
    </recommendedName>
</protein>
<dbReference type="OrthoDB" id="3748531at2"/>
<feature type="transmembrane region" description="Helical" evidence="2">
    <location>
        <begin position="82"/>
        <end position="101"/>
    </location>
</feature>
<dbReference type="PANTHER" id="PTHR40763">
    <property type="entry name" value="MEMBRANE PROTEIN-RELATED"/>
    <property type="match status" value="1"/>
</dbReference>
<keyword evidence="5" id="KW-1185">Reference proteome</keyword>
<dbReference type="Proteomes" id="UP000236723">
    <property type="component" value="Unassembled WGS sequence"/>
</dbReference>
<feature type="transmembrane region" description="Helical" evidence="2">
    <location>
        <begin position="107"/>
        <end position="128"/>
    </location>
</feature>
<keyword evidence="2" id="KW-0812">Transmembrane</keyword>
<evidence type="ECO:0000259" key="3">
    <source>
        <dbReference type="PROSITE" id="PS50042"/>
    </source>
</evidence>
<dbReference type="RefSeq" id="WP_103942279.1">
    <property type="nucleotide sequence ID" value="NZ_FNVO01000017.1"/>
</dbReference>
<dbReference type="PROSITE" id="PS50042">
    <property type="entry name" value="CNMP_BINDING_3"/>
    <property type="match status" value="1"/>
</dbReference>
<evidence type="ECO:0000313" key="4">
    <source>
        <dbReference type="EMBL" id="SEG84775.1"/>
    </source>
</evidence>
<dbReference type="InterPro" id="IPR012551">
    <property type="entry name" value="DUF1707_SHOCT-like"/>
</dbReference>
<proteinExistence type="predicted"/>
<name>A0A1H6DJ97_9ACTN</name>